<keyword evidence="10" id="KW-0675">Receptor</keyword>
<evidence type="ECO:0000256" key="6">
    <source>
        <dbReference type="ARBA" id="ARBA00022989"/>
    </source>
</evidence>
<keyword evidence="9 12" id="KW-0472">Membrane</keyword>
<evidence type="ECO:0000256" key="7">
    <source>
        <dbReference type="ARBA" id="ARBA00022991"/>
    </source>
</evidence>
<keyword evidence="7" id="KW-0157">Chromophore</keyword>
<evidence type="ECO:0000256" key="3">
    <source>
        <dbReference type="ARBA" id="ARBA00022606"/>
    </source>
</evidence>
<dbReference type="CDD" id="cd15074">
    <property type="entry name" value="7tmA_Opsin5_neuropsin"/>
    <property type="match status" value="1"/>
</dbReference>
<dbReference type="Gene3D" id="1.20.1070.10">
    <property type="entry name" value="Rhodopsin 7-helix transmembrane proteins"/>
    <property type="match status" value="1"/>
</dbReference>
<evidence type="ECO:0000259" key="13">
    <source>
        <dbReference type="PROSITE" id="PS50262"/>
    </source>
</evidence>
<feature type="domain" description="G-protein coupled receptors family 1 profile" evidence="13">
    <location>
        <begin position="31"/>
        <end position="287"/>
    </location>
</feature>
<name>A0A8D2IKQ0_VARKO</name>
<accession>A0A8D2IKQ0</accession>
<keyword evidence="4 12" id="KW-0812">Transmembrane</keyword>
<dbReference type="InterPro" id="IPR000276">
    <property type="entry name" value="GPCR_Rhodpsn"/>
</dbReference>
<keyword evidence="11" id="KW-0807">Transducer</keyword>
<dbReference type="OMA" id="CAMAVIR"/>
<evidence type="ECO:0000256" key="4">
    <source>
        <dbReference type="ARBA" id="ARBA00022692"/>
    </source>
</evidence>
<dbReference type="AlphaFoldDB" id="A0A8D2IKQ0"/>
<dbReference type="PANTHER" id="PTHR24240">
    <property type="entry name" value="OPSIN"/>
    <property type="match status" value="1"/>
</dbReference>
<feature type="transmembrane region" description="Helical" evidence="12">
    <location>
        <begin position="264"/>
        <end position="290"/>
    </location>
</feature>
<dbReference type="Pfam" id="PF00001">
    <property type="entry name" value="7tm_1"/>
    <property type="match status" value="1"/>
</dbReference>
<dbReference type="Proteomes" id="UP000694545">
    <property type="component" value="Unplaced"/>
</dbReference>
<keyword evidence="6 12" id="KW-1133">Transmembrane helix</keyword>
<dbReference type="PROSITE" id="PS00238">
    <property type="entry name" value="OPSIN"/>
    <property type="match status" value="1"/>
</dbReference>
<evidence type="ECO:0000313" key="14">
    <source>
        <dbReference type="Ensembl" id="ENSVKKP00000002347.1"/>
    </source>
</evidence>
<keyword evidence="2" id="KW-0600">Photoreceptor protein</keyword>
<feature type="transmembrane region" description="Helical" evidence="12">
    <location>
        <begin position="15"/>
        <end position="40"/>
    </location>
</feature>
<dbReference type="GO" id="GO:0004930">
    <property type="term" value="F:G protein-coupled receptor activity"/>
    <property type="evidence" value="ECO:0007669"/>
    <property type="project" value="UniProtKB-KW"/>
</dbReference>
<evidence type="ECO:0000256" key="1">
    <source>
        <dbReference type="ARBA" id="ARBA00004141"/>
    </source>
</evidence>
<feature type="transmembrane region" description="Helical" evidence="12">
    <location>
        <begin position="231"/>
        <end position="258"/>
    </location>
</feature>
<proteinExistence type="predicted"/>
<dbReference type="FunFam" id="1.20.1070.10:FF:000219">
    <property type="entry name" value="Opsin 5-like 2"/>
    <property type="match status" value="1"/>
</dbReference>
<feature type="transmembrane region" description="Helical" evidence="12">
    <location>
        <begin position="179"/>
        <end position="206"/>
    </location>
</feature>
<evidence type="ECO:0000256" key="5">
    <source>
        <dbReference type="ARBA" id="ARBA00022925"/>
    </source>
</evidence>
<dbReference type="PROSITE" id="PS50262">
    <property type="entry name" value="G_PROTEIN_RECEP_F1_2"/>
    <property type="match status" value="1"/>
</dbReference>
<evidence type="ECO:0000313" key="15">
    <source>
        <dbReference type="Proteomes" id="UP000694545"/>
    </source>
</evidence>
<keyword evidence="8" id="KW-0297">G-protein coupled receptor</keyword>
<dbReference type="SUPFAM" id="SSF81321">
    <property type="entry name" value="Family A G protein-coupled receptor-like"/>
    <property type="match status" value="1"/>
</dbReference>
<dbReference type="Ensembl" id="ENSVKKT00000002420.1">
    <property type="protein sequence ID" value="ENSVKKP00000002347.1"/>
    <property type="gene ID" value="ENSVKKG00000001896.1"/>
</dbReference>
<evidence type="ECO:0000256" key="10">
    <source>
        <dbReference type="ARBA" id="ARBA00023170"/>
    </source>
</evidence>
<feature type="transmembrane region" description="Helical" evidence="12">
    <location>
        <begin position="130"/>
        <end position="151"/>
    </location>
</feature>
<keyword evidence="5" id="KW-0681">Retinal protein</keyword>
<evidence type="ECO:0000256" key="12">
    <source>
        <dbReference type="SAM" id="Phobius"/>
    </source>
</evidence>
<keyword evidence="3" id="KW-0716">Sensory transduction</keyword>
<feature type="transmembrane region" description="Helical" evidence="12">
    <location>
        <begin position="52"/>
        <end position="76"/>
    </location>
</feature>
<feature type="transmembrane region" description="Helical" evidence="12">
    <location>
        <begin position="88"/>
        <end position="118"/>
    </location>
</feature>
<dbReference type="GO" id="GO:0009881">
    <property type="term" value="F:photoreceptor activity"/>
    <property type="evidence" value="ECO:0007669"/>
    <property type="project" value="UniProtKB-KW"/>
</dbReference>
<dbReference type="PRINTS" id="PR00237">
    <property type="entry name" value="GPCRRHODOPSN"/>
</dbReference>
<evidence type="ECO:0000256" key="9">
    <source>
        <dbReference type="ARBA" id="ARBA00023136"/>
    </source>
</evidence>
<evidence type="ECO:0000256" key="2">
    <source>
        <dbReference type="ARBA" id="ARBA00022543"/>
    </source>
</evidence>
<dbReference type="GO" id="GO:0007602">
    <property type="term" value="P:phototransduction"/>
    <property type="evidence" value="ECO:0007669"/>
    <property type="project" value="UniProtKB-KW"/>
</dbReference>
<reference evidence="14" key="2">
    <citation type="submission" date="2025-09" db="UniProtKB">
        <authorList>
            <consortium name="Ensembl"/>
        </authorList>
    </citation>
    <scope>IDENTIFICATION</scope>
</reference>
<dbReference type="InterPro" id="IPR027430">
    <property type="entry name" value="Retinal_BS"/>
</dbReference>
<dbReference type="InterPro" id="IPR050125">
    <property type="entry name" value="GPCR_opsins"/>
</dbReference>
<dbReference type="GO" id="GO:0016020">
    <property type="term" value="C:membrane"/>
    <property type="evidence" value="ECO:0007669"/>
    <property type="project" value="UniProtKB-SubCell"/>
</dbReference>
<protein>
    <recommendedName>
        <fullName evidence="13">G-protein coupled receptors family 1 profile domain-containing protein</fullName>
    </recommendedName>
</protein>
<sequence>MEKHYISKLHATGDYGAGVFLLIIAILTILGNSAVLAVAVKRFCRLKSPELLTVNLAVTDLGMAISMYPLAIASAWNHAWLGGDASCIYYALMGFFFGVSSMMTLSVMAVIRFLVACSSKSNSNQISKKVIYISITLIWLYAALWAILPLLGWGHYGPEPFGTSCTIAWSQFHHSANGFSFILSMFILCTILPAMTIIICYLGIAWKVHKTYQGMQNFNRISGAAKLEKRLTLMALLISIGFLGAWTPYAAVSIWSIFHSSDSIPQFVTLLPCLFAKSSTAYNPFIYYIFSKTFRHEVKQLQCCCDQKVHFFNTKNSINSHVSVMWSGRANVHISCRKTDNGEVSNQ</sequence>
<evidence type="ECO:0000256" key="11">
    <source>
        <dbReference type="ARBA" id="ARBA00023224"/>
    </source>
</evidence>
<evidence type="ECO:0000256" key="8">
    <source>
        <dbReference type="ARBA" id="ARBA00023040"/>
    </source>
</evidence>
<reference evidence="14" key="1">
    <citation type="submission" date="2025-08" db="UniProtKB">
        <authorList>
            <consortium name="Ensembl"/>
        </authorList>
    </citation>
    <scope>IDENTIFICATION</scope>
</reference>
<comment type="subcellular location">
    <subcellularLocation>
        <location evidence="1">Membrane</location>
        <topology evidence="1">Multi-pass membrane protein</topology>
    </subcellularLocation>
</comment>
<organism evidence="14 15">
    <name type="scientific">Varanus komodoensis</name>
    <name type="common">Komodo dragon</name>
    <dbReference type="NCBI Taxonomy" id="61221"/>
    <lineage>
        <taxon>Eukaryota</taxon>
        <taxon>Metazoa</taxon>
        <taxon>Chordata</taxon>
        <taxon>Craniata</taxon>
        <taxon>Vertebrata</taxon>
        <taxon>Euteleostomi</taxon>
        <taxon>Lepidosauria</taxon>
        <taxon>Squamata</taxon>
        <taxon>Bifurcata</taxon>
        <taxon>Unidentata</taxon>
        <taxon>Episquamata</taxon>
        <taxon>Toxicofera</taxon>
        <taxon>Anguimorpha</taxon>
        <taxon>Paleoanguimorpha</taxon>
        <taxon>Varanoidea</taxon>
        <taxon>Varanidae</taxon>
        <taxon>Varanus</taxon>
    </lineage>
</organism>
<keyword evidence="15" id="KW-1185">Reference proteome</keyword>
<dbReference type="InterPro" id="IPR017452">
    <property type="entry name" value="GPCR_Rhodpsn_7TM"/>
</dbReference>